<sequence>MRPIIDMEIEAPLSEAALRAQEIGKGRPGTPTGEPLPRPEGYGFANYGTVFGGGSTGSATRGFSPDEWDRQLEAIVADMDRANIEYGFLCNMLNSEIGDIHRKHPGRFRMFALIDPMDGMRGVRELERLVREDGANGFRVTALSNCLPASDRRYYPLYAKCVELNVPVKIYSTMNYANDRPYDLGHPRHLDQVAVDFPELKIVAGLGGWPWVPDMVGLLARHPNLYCDTSAHRPRYFAKPGSGWEMFLQFGNTRLQDKIMIGMSRYLFGCPFEELIEEYSQLPLKEKVLDKWFYHNAKRFFEGG</sequence>
<reference evidence="3" key="1">
    <citation type="journal article" date="2014" name="Int. J. Syst. Evol. Microbiol.">
        <title>Complete genome sequence of Corynebacterium casei LMG S-19264T (=DSM 44701T), isolated from a smear-ripened cheese.</title>
        <authorList>
            <consortium name="US DOE Joint Genome Institute (JGI-PGF)"/>
            <person name="Walter F."/>
            <person name="Albersmeier A."/>
            <person name="Kalinowski J."/>
            <person name="Ruckert C."/>
        </authorList>
    </citation>
    <scope>NUCLEOTIDE SEQUENCE</scope>
    <source>
        <strain evidence="3">KCTC 42651</strain>
    </source>
</reference>
<dbReference type="Gene3D" id="3.20.20.140">
    <property type="entry name" value="Metal-dependent hydrolases"/>
    <property type="match status" value="1"/>
</dbReference>
<evidence type="ECO:0000313" key="3">
    <source>
        <dbReference type="EMBL" id="GHD55353.1"/>
    </source>
</evidence>
<comment type="caution">
    <text evidence="3">The sequence shown here is derived from an EMBL/GenBank/DDBJ whole genome shotgun (WGS) entry which is preliminary data.</text>
</comment>
<dbReference type="GO" id="GO:0016787">
    <property type="term" value="F:hydrolase activity"/>
    <property type="evidence" value="ECO:0007669"/>
    <property type="project" value="InterPro"/>
</dbReference>
<dbReference type="InterPro" id="IPR032465">
    <property type="entry name" value="ACMSD"/>
</dbReference>
<evidence type="ECO:0000256" key="1">
    <source>
        <dbReference type="ARBA" id="ARBA00023239"/>
    </source>
</evidence>
<dbReference type="PANTHER" id="PTHR21240:SF19">
    <property type="entry name" value="CATALYTIC_ HYDROLASE"/>
    <property type="match status" value="1"/>
</dbReference>
<dbReference type="Proteomes" id="UP000630353">
    <property type="component" value="Unassembled WGS sequence"/>
</dbReference>
<dbReference type="InterPro" id="IPR032466">
    <property type="entry name" value="Metal_Hydrolase"/>
</dbReference>
<evidence type="ECO:0000259" key="2">
    <source>
        <dbReference type="Pfam" id="PF04909"/>
    </source>
</evidence>
<organism evidence="3 4">
    <name type="scientific">Thalassobaculum fulvum</name>
    <dbReference type="NCBI Taxonomy" id="1633335"/>
    <lineage>
        <taxon>Bacteria</taxon>
        <taxon>Pseudomonadati</taxon>
        <taxon>Pseudomonadota</taxon>
        <taxon>Alphaproteobacteria</taxon>
        <taxon>Rhodospirillales</taxon>
        <taxon>Thalassobaculaceae</taxon>
        <taxon>Thalassobaculum</taxon>
    </lineage>
</organism>
<keyword evidence="1" id="KW-0456">Lyase</keyword>
<reference evidence="3" key="2">
    <citation type="submission" date="2020-09" db="EMBL/GenBank/DDBJ databases">
        <authorList>
            <person name="Sun Q."/>
            <person name="Kim S."/>
        </authorList>
    </citation>
    <scope>NUCLEOTIDE SEQUENCE</scope>
    <source>
        <strain evidence="3">KCTC 42651</strain>
    </source>
</reference>
<dbReference type="Pfam" id="PF04909">
    <property type="entry name" value="Amidohydro_2"/>
    <property type="match status" value="1"/>
</dbReference>
<proteinExistence type="predicted"/>
<dbReference type="EMBL" id="BMZS01000008">
    <property type="protein sequence ID" value="GHD55353.1"/>
    <property type="molecule type" value="Genomic_DNA"/>
</dbReference>
<feature type="domain" description="Amidohydrolase-related" evidence="2">
    <location>
        <begin position="76"/>
        <end position="301"/>
    </location>
</feature>
<dbReference type="SUPFAM" id="SSF51556">
    <property type="entry name" value="Metallo-dependent hydrolases"/>
    <property type="match status" value="1"/>
</dbReference>
<keyword evidence="4" id="KW-1185">Reference proteome</keyword>
<evidence type="ECO:0000313" key="4">
    <source>
        <dbReference type="Proteomes" id="UP000630353"/>
    </source>
</evidence>
<accession>A0A918XTQ0</accession>
<dbReference type="RefSeq" id="WP_189991825.1">
    <property type="nucleotide sequence ID" value="NZ_BMZS01000008.1"/>
</dbReference>
<dbReference type="AlphaFoldDB" id="A0A918XTQ0"/>
<name>A0A918XTQ0_9PROT</name>
<dbReference type="InterPro" id="IPR006680">
    <property type="entry name" value="Amidohydro-rel"/>
</dbReference>
<gene>
    <name evidence="3" type="ORF">GCM10017083_34150</name>
</gene>
<dbReference type="PANTHER" id="PTHR21240">
    <property type="entry name" value="2-AMINO-3-CARBOXYLMUCONATE-6-SEMIALDEHYDE DECARBOXYLASE"/>
    <property type="match status" value="1"/>
</dbReference>
<protein>
    <recommendedName>
        <fullName evidence="2">Amidohydrolase-related domain-containing protein</fullName>
    </recommendedName>
</protein>
<dbReference type="GO" id="GO:0016831">
    <property type="term" value="F:carboxy-lyase activity"/>
    <property type="evidence" value="ECO:0007669"/>
    <property type="project" value="InterPro"/>
</dbReference>